<evidence type="ECO:0000313" key="2">
    <source>
        <dbReference type="Proteomes" id="UP000219494"/>
    </source>
</evidence>
<accession>A0A285QAH2</accession>
<dbReference type="Proteomes" id="UP000219494">
    <property type="component" value="Unassembled WGS sequence"/>
</dbReference>
<dbReference type="RefSeq" id="WP_097062234.1">
    <property type="nucleotide sequence ID" value="NZ_OBMI01000001.1"/>
</dbReference>
<dbReference type="OrthoDB" id="7427399at2"/>
<gene>
    <name evidence="1" type="ORF">SAMN06297144_0282</name>
</gene>
<dbReference type="EMBL" id="OBMI01000001">
    <property type="protein sequence ID" value="SOB78920.1"/>
    <property type="molecule type" value="Genomic_DNA"/>
</dbReference>
<dbReference type="AlphaFoldDB" id="A0A285QAH2"/>
<protein>
    <submittedName>
        <fullName evidence="1">Uncharacterized protein</fullName>
    </submittedName>
</protein>
<sequence length="347" mass="34635">MTGAGRPFRFMAVVGLGWTSARLLLLWQETGSLPAALGELVPIATATAAVEPMLGSVAAPRDPPSTARMVIPSRVRVASAQPGEAVYVPGAVPAGAIAAEPLPVAAVGASESVPVMAALAVDPVARGVPASELPPSLAGRTRLSVSSWLIARNGRGLGVGPNAPQLGGSQGGVRVDYGIGRGLALTGRAAAPAAGAGRELSLGVAWRPAGVPVRIVAEQRFPLDGGAGGPALGISGGVDALPLAAGFALEGYGQGGAIVRRGLEHYADASLRASRLLTETGGVRIDVGAGAWGGTQRGVSRLDVGPSIGARVPLVGRTLRVSLDWRQRIAGDARPGSGPALSIGSDF</sequence>
<keyword evidence="2" id="KW-1185">Reference proteome</keyword>
<proteinExistence type="predicted"/>
<name>A0A285QAH2_9SPHN</name>
<organism evidence="1 2">
    <name type="scientific">Sphingomonas guangdongensis</name>
    <dbReference type="NCBI Taxonomy" id="1141890"/>
    <lineage>
        <taxon>Bacteria</taxon>
        <taxon>Pseudomonadati</taxon>
        <taxon>Pseudomonadota</taxon>
        <taxon>Alphaproteobacteria</taxon>
        <taxon>Sphingomonadales</taxon>
        <taxon>Sphingomonadaceae</taxon>
        <taxon>Sphingomonas</taxon>
    </lineage>
</organism>
<evidence type="ECO:0000313" key="1">
    <source>
        <dbReference type="EMBL" id="SOB78920.1"/>
    </source>
</evidence>
<reference evidence="1 2" key="1">
    <citation type="submission" date="2017-07" db="EMBL/GenBank/DDBJ databases">
        <authorList>
            <person name="Sun Z.S."/>
            <person name="Albrecht U."/>
            <person name="Echele G."/>
            <person name="Lee C.C."/>
        </authorList>
    </citation>
    <scope>NUCLEOTIDE SEQUENCE [LARGE SCALE GENOMIC DNA]</scope>
    <source>
        <strain evidence="1 2">CGMCC 1.12672</strain>
    </source>
</reference>